<feature type="transmembrane region" description="Helical" evidence="1">
    <location>
        <begin position="144"/>
        <end position="163"/>
    </location>
</feature>
<dbReference type="GO" id="GO:0004175">
    <property type="term" value="F:endopeptidase activity"/>
    <property type="evidence" value="ECO:0007669"/>
    <property type="project" value="UniProtKB-ARBA"/>
</dbReference>
<evidence type="ECO:0000256" key="1">
    <source>
        <dbReference type="SAM" id="Phobius"/>
    </source>
</evidence>
<reference evidence="3 4" key="1">
    <citation type="journal article" date="2017" name="BMC Genomics">
        <title>Genomic analysis of methanogenic archaea reveals a shift towards energy conservation.</title>
        <authorList>
            <person name="Gilmore S.P."/>
            <person name="Henske J.K."/>
            <person name="Sexton J.A."/>
            <person name="Solomon K.V."/>
            <person name="Seppala S."/>
            <person name="Yoo J.I."/>
            <person name="Huyett L.M."/>
            <person name="Pressman A."/>
            <person name="Cogan J.Z."/>
            <person name="Kivenson V."/>
            <person name="Peng X."/>
            <person name="Tan Y."/>
            <person name="Valentine D.L."/>
            <person name="O'Malley M.A."/>
        </authorList>
    </citation>
    <scope>NUCLEOTIDE SEQUENCE [LARGE SCALE GENOMIC DNA]</scope>
    <source>
        <strain evidence="3 4">M.o.H.</strain>
    </source>
</reference>
<protein>
    <submittedName>
        <fullName evidence="3">Abortive infection protein</fullName>
    </submittedName>
</protein>
<dbReference type="PANTHER" id="PTHR39430:SF1">
    <property type="entry name" value="PROTEASE"/>
    <property type="match status" value="1"/>
</dbReference>
<evidence type="ECO:0000259" key="2">
    <source>
        <dbReference type="Pfam" id="PF02517"/>
    </source>
</evidence>
<gene>
    <name evidence="3" type="ORF">ASJ80_10670</name>
</gene>
<evidence type="ECO:0000313" key="3">
    <source>
        <dbReference type="EMBL" id="PAV04768.1"/>
    </source>
</evidence>
<feature type="domain" description="CAAX prenyl protease 2/Lysostaphin resistance protein A-like" evidence="2">
    <location>
        <begin position="149"/>
        <end position="245"/>
    </location>
</feature>
<accession>A0A2A2H5X6</accession>
<feature type="transmembrane region" description="Helical" evidence="1">
    <location>
        <begin position="111"/>
        <end position="132"/>
    </location>
</feature>
<dbReference type="GO" id="GO:0080120">
    <property type="term" value="P:CAAX-box protein maturation"/>
    <property type="evidence" value="ECO:0007669"/>
    <property type="project" value="UniProtKB-ARBA"/>
</dbReference>
<feature type="transmembrane region" description="Helical" evidence="1">
    <location>
        <begin position="20"/>
        <end position="51"/>
    </location>
</feature>
<feature type="transmembrane region" description="Helical" evidence="1">
    <location>
        <begin position="184"/>
        <end position="200"/>
    </location>
</feature>
<feature type="transmembrane region" description="Helical" evidence="1">
    <location>
        <begin position="71"/>
        <end position="91"/>
    </location>
</feature>
<dbReference type="Pfam" id="PF02517">
    <property type="entry name" value="Rce1-like"/>
    <property type="match status" value="1"/>
</dbReference>
<keyword evidence="4" id="KW-1185">Reference proteome</keyword>
<evidence type="ECO:0000313" key="4">
    <source>
        <dbReference type="Proteomes" id="UP000217784"/>
    </source>
</evidence>
<name>A0A2A2H5X6_METBR</name>
<proteinExistence type="predicted"/>
<keyword evidence="1" id="KW-1133">Transmembrane helix</keyword>
<feature type="transmembrane region" description="Helical" evidence="1">
    <location>
        <begin position="240"/>
        <end position="264"/>
    </location>
</feature>
<feature type="transmembrane region" description="Helical" evidence="1">
    <location>
        <begin position="206"/>
        <end position="228"/>
    </location>
</feature>
<sequence length="318" mass="35209">MSRITFLDNASGSKNNWWRYILTVILTWPVPMAVTAVIFIPVFIIFGLIAIATNTPDMSYTIASNPLFELVLTGISAAISILLLYLCIEFIHKRKFISIINTVSKVDWVRILKGAGIWFAILTVGSLIELMIDPGSVKVTFNPSTFIFLLLLSLLVFPLQASFEELFFRGYLMQAVGVLTKKPIIPLMVTSVIFAALHFWNGTDMIMSVDIVLQVFIIGITLGIITLGENRLETAMGVHIANNIFVSVVVNSASGGFEGLPSILTSYGTPNPVTDVPIFVLYALVLIGVVFWNKKDMLLNIFRDTVDVELDKIEAKKI</sequence>
<dbReference type="PANTHER" id="PTHR39430">
    <property type="entry name" value="MEMBRANE-ASSOCIATED PROTEASE-RELATED"/>
    <property type="match status" value="1"/>
</dbReference>
<dbReference type="RefSeq" id="WP_069582166.1">
    <property type="nucleotide sequence ID" value="NZ_LMVM01000012.1"/>
</dbReference>
<dbReference type="InterPro" id="IPR003675">
    <property type="entry name" value="Rce1/LyrA-like_dom"/>
</dbReference>
<dbReference type="OrthoDB" id="77703at2157"/>
<dbReference type="EMBL" id="LMVM01000012">
    <property type="protein sequence ID" value="PAV04768.1"/>
    <property type="molecule type" value="Genomic_DNA"/>
</dbReference>
<keyword evidence="1" id="KW-0472">Membrane</keyword>
<dbReference type="Proteomes" id="UP000217784">
    <property type="component" value="Unassembled WGS sequence"/>
</dbReference>
<dbReference type="AlphaFoldDB" id="A0A2A2H5X6"/>
<keyword evidence="1" id="KW-0812">Transmembrane</keyword>
<feature type="transmembrane region" description="Helical" evidence="1">
    <location>
        <begin position="276"/>
        <end position="293"/>
    </location>
</feature>
<organism evidence="3 4">
    <name type="scientific">Methanobacterium bryantii</name>
    <dbReference type="NCBI Taxonomy" id="2161"/>
    <lineage>
        <taxon>Archaea</taxon>
        <taxon>Methanobacteriati</taxon>
        <taxon>Methanobacteriota</taxon>
        <taxon>Methanomada group</taxon>
        <taxon>Methanobacteria</taxon>
        <taxon>Methanobacteriales</taxon>
        <taxon>Methanobacteriaceae</taxon>
        <taxon>Methanobacterium</taxon>
    </lineage>
</organism>
<comment type="caution">
    <text evidence="3">The sequence shown here is derived from an EMBL/GenBank/DDBJ whole genome shotgun (WGS) entry which is preliminary data.</text>
</comment>